<keyword evidence="1" id="KW-0732">Signal</keyword>
<organism evidence="2 3">
    <name type="scientific">Fibrella forsythiae</name>
    <dbReference type="NCBI Taxonomy" id="2817061"/>
    <lineage>
        <taxon>Bacteria</taxon>
        <taxon>Pseudomonadati</taxon>
        <taxon>Bacteroidota</taxon>
        <taxon>Cytophagia</taxon>
        <taxon>Cytophagales</taxon>
        <taxon>Spirosomataceae</taxon>
        <taxon>Fibrella</taxon>
    </lineage>
</organism>
<evidence type="ECO:0000313" key="2">
    <source>
        <dbReference type="EMBL" id="MBO0948605.1"/>
    </source>
</evidence>
<gene>
    <name evidence="2" type="ORF">J2I46_08445</name>
</gene>
<reference evidence="2 3" key="1">
    <citation type="submission" date="2021-03" db="EMBL/GenBank/DDBJ databases">
        <title>Fibrella sp. HMF5405 genome sequencing and assembly.</title>
        <authorList>
            <person name="Kang H."/>
            <person name="Kim H."/>
            <person name="Bae S."/>
            <person name="Joh K."/>
        </authorList>
    </citation>
    <scope>NUCLEOTIDE SEQUENCE [LARGE SCALE GENOMIC DNA]</scope>
    <source>
        <strain evidence="2 3">HMF5405</strain>
    </source>
</reference>
<accession>A0ABS3JF33</accession>
<name>A0ABS3JF33_9BACT</name>
<dbReference type="EMBL" id="JAFMYW010000002">
    <property type="protein sequence ID" value="MBO0948605.1"/>
    <property type="molecule type" value="Genomic_DNA"/>
</dbReference>
<dbReference type="SUPFAM" id="SSF74653">
    <property type="entry name" value="TolA/TonB C-terminal domain"/>
    <property type="match status" value="1"/>
</dbReference>
<dbReference type="RefSeq" id="WP_207328564.1">
    <property type="nucleotide sequence ID" value="NZ_JAFMYW010000002.1"/>
</dbReference>
<evidence type="ECO:0000256" key="1">
    <source>
        <dbReference type="SAM" id="SignalP"/>
    </source>
</evidence>
<evidence type="ECO:0000313" key="3">
    <source>
        <dbReference type="Proteomes" id="UP000664628"/>
    </source>
</evidence>
<comment type="caution">
    <text evidence="2">The sequence shown here is derived from an EMBL/GenBank/DDBJ whole genome shotgun (WGS) entry which is preliminary data.</text>
</comment>
<feature type="signal peptide" evidence="1">
    <location>
        <begin position="1"/>
        <end position="18"/>
    </location>
</feature>
<proteinExistence type="predicted"/>
<keyword evidence="3" id="KW-1185">Reference proteome</keyword>
<dbReference type="Proteomes" id="UP000664628">
    <property type="component" value="Unassembled WGS sequence"/>
</dbReference>
<protein>
    <submittedName>
        <fullName evidence="2">Energy transducer TonB</fullName>
    </submittedName>
</protein>
<dbReference type="Gene3D" id="3.30.1150.10">
    <property type="match status" value="1"/>
</dbReference>
<feature type="chain" id="PRO_5045245244" evidence="1">
    <location>
        <begin position="19"/>
        <end position="169"/>
    </location>
</feature>
<sequence length="169" mass="18516">MKLVVLFSLIIAGTVANAQTAIPALSDDPVFRIMLPRRIVYPAVAEHAGVYAKVYAGFRIDQRGHVQDVSILNPTKIGYGFEHEVIKKVKKLPPLDSKYEGSYALPVAFALPDYGNGAKVTSPSNTLPDMYLRNRILLAEIKIVGNVMPTEKGHELAPYTLGTVPLTNR</sequence>